<sequence length="29" mass="3189">MHVHLHALLHVHAIVDVIAATEQTRGMTS</sequence>
<evidence type="ECO:0000313" key="2">
    <source>
        <dbReference type="Proteomes" id="UP000184440"/>
    </source>
</evidence>
<protein>
    <submittedName>
        <fullName evidence="1">Uncharacterized protein</fullName>
    </submittedName>
</protein>
<dbReference type="Proteomes" id="UP000184440">
    <property type="component" value="Unassembled WGS sequence"/>
</dbReference>
<accession>A0A1M7RDS1</accession>
<organism evidence="1 2">
    <name type="scientific">Cryptosporangium aurantiacum</name>
    <dbReference type="NCBI Taxonomy" id="134849"/>
    <lineage>
        <taxon>Bacteria</taxon>
        <taxon>Bacillati</taxon>
        <taxon>Actinomycetota</taxon>
        <taxon>Actinomycetes</taxon>
        <taxon>Cryptosporangiales</taxon>
        <taxon>Cryptosporangiaceae</taxon>
        <taxon>Cryptosporangium</taxon>
    </lineage>
</organism>
<keyword evidence="2" id="KW-1185">Reference proteome</keyword>
<dbReference type="STRING" id="134849.SAMN05443668_110216"/>
<dbReference type="AlphaFoldDB" id="A0A1M7RDS1"/>
<evidence type="ECO:0000313" key="1">
    <source>
        <dbReference type="EMBL" id="SHN44457.1"/>
    </source>
</evidence>
<dbReference type="EMBL" id="FRCS01000010">
    <property type="protein sequence ID" value="SHN44457.1"/>
    <property type="molecule type" value="Genomic_DNA"/>
</dbReference>
<reference evidence="1 2" key="1">
    <citation type="submission" date="2016-11" db="EMBL/GenBank/DDBJ databases">
        <authorList>
            <person name="Jaros S."/>
            <person name="Januszkiewicz K."/>
            <person name="Wedrychowicz H."/>
        </authorList>
    </citation>
    <scope>NUCLEOTIDE SEQUENCE [LARGE SCALE GENOMIC DNA]</scope>
    <source>
        <strain evidence="1 2">DSM 46144</strain>
    </source>
</reference>
<name>A0A1M7RDS1_9ACTN</name>
<proteinExistence type="predicted"/>
<gene>
    <name evidence="1" type="ORF">SAMN05443668_110216</name>
</gene>